<evidence type="ECO:0000313" key="1">
    <source>
        <dbReference type="EMBL" id="SIT13198.1"/>
    </source>
</evidence>
<protein>
    <submittedName>
        <fullName evidence="1">Uncharacterized protein</fullName>
    </submittedName>
</protein>
<accession>A0A1N7PRH6</accession>
<name>A0A1N7PRH6_9FLAO</name>
<sequence length="288" mass="33041">MHKIMKIYNSSLILLLFFSFIFSNCENKGKNITTTFLSKNTTKNKLKNVENFDKNTQTIHVLVALCDNKYQGIVPVPEKIGNGQDPDQNLYWGAAYGIRTYFKKSKDWKLLKSEKKDSIRMERLIFQHISKKNYYLVADAYDGQYIKNCTADFLYSSSGQMKDVLTINNTRIGLYGNSRLVSYIGHDGLMDFQLSESFKNTDNQTRDCIILACYSKKFFSPLLKETKANPLVWSSHLMAPEAYILHDALAGYINKESAEQIRSRAALAYSKYQKCSEKAARNLLVTGW</sequence>
<evidence type="ECO:0000313" key="2">
    <source>
        <dbReference type="Proteomes" id="UP000186744"/>
    </source>
</evidence>
<keyword evidence="2" id="KW-1185">Reference proteome</keyword>
<gene>
    <name evidence="1" type="ORF">SAMN05421786_106121</name>
</gene>
<dbReference type="Proteomes" id="UP000186744">
    <property type="component" value="Unassembled WGS sequence"/>
</dbReference>
<dbReference type="EMBL" id="FTOL01000006">
    <property type="protein sequence ID" value="SIT13198.1"/>
    <property type="molecule type" value="Genomic_DNA"/>
</dbReference>
<dbReference type="AlphaFoldDB" id="A0A1N7PRH6"/>
<proteinExistence type="predicted"/>
<organism evidence="1 2">
    <name type="scientific">Chryseobacterium ureilyticum</name>
    <dbReference type="NCBI Taxonomy" id="373668"/>
    <lineage>
        <taxon>Bacteria</taxon>
        <taxon>Pseudomonadati</taxon>
        <taxon>Bacteroidota</taxon>
        <taxon>Flavobacteriia</taxon>
        <taxon>Flavobacteriales</taxon>
        <taxon>Weeksellaceae</taxon>
        <taxon>Chryseobacterium group</taxon>
        <taxon>Chryseobacterium</taxon>
    </lineage>
</organism>
<reference evidence="2" key="1">
    <citation type="submission" date="2017-01" db="EMBL/GenBank/DDBJ databases">
        <authorList>
            <person name="Varghese N."/>
            <person name="Submissions S."/>
        </authorList>
    </citation>
    <scope>NUCLEOTIDE SEQUENCE [LARGE SCALE GENOMIC DNA]</scope>
    <source>
        <strain evidence="2">DSM 18017</strain>
    </source>
</reference>
<dbReference type="STRING" id="373668.SAMN05421786_106121"/>